<dbReference type="AlphaFoldDB" id="A0AAD4GVR2"/>
<reference evidence="3" key="2">
    <citation type="submission" date="2020-02" db="EMBL/GenBank/DDBJ databases">
        <authorList>
            <person name="Gilchrist C.L.M."/>
            <person name="Chooi Y.-H."/>
        </authorList>
    </citation>
    <scope>NUCLEOTIDE SEQUENCE</scope>
    <source>
        <strain evidence="3">MST-FP2251</strain>
    </source>
</reference>
<organism evidence="3 4">
    <name type="scientific">Aspergillus nanangensis</name>
    <dbReference type="NCBI Taxonomy" id="2582783"/>
    <lineage>
        <taxon>Eukaryota</taxon>
        <taxon>Fungi</taxon>
        <taxon>Dikarya</taxon>
        <taxon>Ascomycota</taxon>
        <taxon>Pezizomycotina</taxon>
        <taxon>Eurotiomycetes</taxon>
        <taxon>Eurotiomycetidae</taxon>
        <taxon>Eurotiales</taxon>
        <taxon>Aspergillaceae</taxon>
        <taxon>Aspergillus</taxon>
        <taxon>Aspergillus subgen. Circumdati</taxon>
    </lineage>
</organism>
<proteinExistence type="predicted"/>
<protein>
    <submittedName>
        <fullName evidence="3">Uncharacterized protein</fullName>
    </submittedName>
</protein>
<name>A0AAD4GVR2_ASPNN</name>
<evidence type="ECO:0000256" key="1">
    <source>
        <dbReference type="SAM" id="MobiDB-lite"/>
    </source>
</evidence>
<feature type="compositionally biased region" description="Basic residues" evidence="1">
    <location>
        <begin position="22"/>
        <end position="45"/>
    </location>
</feature>
<dbReference type="Proteomes" id="UP001194746">
    <property type="component" value="Unassembled WGS sequence"/>
</dbReference>
<keyword evidence="2" id="KW-0472">Membrane</keyword>
<dbReference type="EMBL" id="VCAU01000015">
    <property type="protein sequence ID" value="KAF9891974.1"/>
    <property type="molecule type" value="Genomic_DNA"/>
</dbReference>
<gene>
    <name evidence="3" type="ORF">FE257_002938</name>
</gene>
<reference evidence="3" key="1">
    <citation type="journal article" date="2019" name="Beilstein J. Org. Chem.">
        <title>Nanangenines: drimane sesquiterpenoids as the dominant metabolite cohort of a novel Australian fungus, Aspergillus nanangensis.</title>
        <authorList>
            <person name="Lacey H.J."/>
            <person name="Gilchrist C.L.M."/>
            <person name="Crombie A."/>
            <person name="Kalaitzis J.A."/>
            <person name="Vuong D."/>
            <person name="Rutledge P.J."/>
            <person name="Turner P."/>
            <person name="Pitt J.I."/>
            <person name="Lacey E."/>
            <person name="Chooi Y.H."/>
            <person name="Piggott A.M."/>
        </authorList>
    </citation>
    <scope>NUCLEOTIDE SEQUENCE</scope>
    <source>
        <strain evidence="3">MST-FP2251</strain>
    </source>
</reference>
<keyword evidence="4" id="KW-1185">Reference proteome</keyword>
<evidence type="ECO:0000313" key="3">
    <source>
        <dbReference type="EMBL" id="KAF9891974.1"/>
    </source>
</evidence>
<evidence type="ECO:0000256" key="2">
    <source>
        <dbReference type="SAM" id="Phobius"/>
    </source>
</evidence>
<feature type="compositionally biased region" description="Basic and acidic residues" evidence="1">
    <location>
        <begin position="1"/>
        <end position="21"/>
    </location>
</feature>
<keyword evidence="2" id="KW-0812">Transmembrane</keyword>
<feature type="region of interest" description="Disordered" evidence="1">
    <location>
        <begin position="1"/>
        <end position="53"/>
    </location>
</feature>
<accession>A0AAD4GVR2</accession>
<comment type="caution">
    <text evidence="3">The sequence shown here is derived from an EMBL/GenBank/DDBJ whole genome shotgun (WGS) entry which is preliminary data.</text>
</comment>
<evidence type="ECO:0000313" key="4">
    <source>
        <dbReference type="Proteomes" id="UP001194746"/>
    </source>
</evidence>
<keyword evidence="2" id="KW-1133">Transmembrane helix</keyword>
<sequence length="125" mass="14848">MADHIQDTSHDHHIQDTSLDHHNHHHEHHHHHHDHHHHHHDRHHHPHDEPLPPRDIYHALPARWYQNSTNHLTYQTFPNSLDQQPRRTPWSARDILWNTIGVLLFVAVMCAVAAVANWPPSLGPW</sequence>
<feature type="transmembrane region" description="Helical" evidence="2">
    <location>
        <begin position="95"/>
        <end position="116"/>
    </location>
</feature>